<reference evidence="2 3" key="1">
    <citation type="submission" date="2022-11" db="EMBL/GenBank/DDBJ databases">
        <title>Minimal conservation of predation-associated metabolite biosynthetic gene clusters underscores biosynthetic potential of Myxococcota including descriptions for ten novel species: Archangium lansinium sp. nov., Myxococcus landrumus sp. nov., Nannocystis bai.</title>
        <authorList>
            <person name="Ahearne A."/>
            <person name="Stevens C."/>
            <person name="Dowd S."/>
        </authorList>
    </citation>
    <scope>NUCLEOTIDE SEQUENCE [LARGE SCALE GENOMIC DNA]</scope>
    <source>
        <strain evidence="2 3">NCWAL01</strain>
    </source>
</reference>
<feature type="transmembrane region" description="Helical" evidence="1">
    <location>
        <begin position="101"/>
        <end position="123"/>
    </location>
</feature>
<evidence type="ECO:0000313" key="2">
    <source>
        <dbReference type="EMBL" id="MDC0712246.1"/>
    </source>
</evidence>
<protein>
    <submittedName>
        <fullName evidence="2">Uncharacterized protein</fullName>
    </submittedName>
</protein>
<organism evidence="2 3">
    <name type="scientific">Stigmatella ashevillensis</name>
    <dbReference type="NCBI Taxonomy" id="2995309"/>
    <lineage>
        <taxon>Bacteria</taxon>
        <taxon>Pseudomonadati</taxon>
        <taxon>Myxococcota</taxon>
        <taxon>Myxococcia</taxon>
        <taxon>Myxococcales</taxon>
        <taxon>Cystobacterineae</taxon>
        <taxon>Archangiaceae</taxon>
        <taxon>Stigmatella</taxon>
    </lineage>
</organism>
<dbReference type="EMBL" id="JAQNDM010000002">
    <property type="protein sequence ID" value="MDC0712246.1"/>
    <property type="molecule type" value="Genomic_DNA"/>
</dbReference>
<gene>
    <name evidence="2" type="ORF">POL68_27510</name>
</gene>
<feature type="transmembrane region" description="Helical" evidence="1">
    <location>
        <begin position="300"/>
        <end position="318"/>
    </location>
</feature>
<keyword evidence="3" id="KW-1185">Reference proteome</keyword>
<feature type="transmembrane region" description="Helical" evidence="1">
    <location>
        <begin position="371"/>
        <end position="393"/>
    </location>
</feature>
<accession>A0ABT5DIS5</accession>
<dbReference type="RefSeq" id="WP_272142322.1">
    <property type="nucleotide sequence ID" value="NZ_JAQNDM010000002.1"/>
</dbReference>
<keyword evidence="1" id="KW-0812">Transmembrane</keyword>
<comment type="caution">
    <text evidence="2">The sequence shown here is derived from an EMBL/GenBank/DDBJ whole genome shotgun (WGS) entry which is preliminary data.</text>
</comment>
<evidence type="ECO:0000313" key="3">
    <source>
        <dbReference type="Proteomes" id="UP001221838"/>
    </source>
</evidence>
<keyword evidence="1" id="KW-0472">Membrane</keyword>
<keyword evidence="1" id="KW-1133">Transmembrane helix</keyword>
<proteinExistence type="predicted"/>
<dbReference type="Proteomes" id="UP001221838">
    <property type="component" value="Unassembled WGS sequence"/>
</dbReference>
<name>A0ABT5DIS5_9BACT</name>
<feature type="transmembrane region" description="Helical" evidence="1">
    <location>
        <begin position="330"/>
        <end position="351"/>
    </location>
</feature>
<feature type="transmembrane region" description="Helical" evidence="1">
    <location>
        <begin position="194"/>
        <end position="217"/>
    </location>
</feature>
<feature type="transmembrane region" description="Helical" evidence="1">
    <location>
        <begin position="400"/>
        <end position="417"/>
    </location>
</feature>
<sequence length="658" mass="71758">MQSLSSSEARAGKWTRVLVGAAVLLLWGLLTARATQVLGPQTLQVPLYNSDGAIPVMMCNADGWSFFDVYYYGQDRFGGWPFLAARAVGHLLGFTWTPLSLHAWLTLWLLGGALVMGALSRGFRLLGAGLYTAVLLVNPELRGILFELAQVYPWQMTALLLAWWSLRRDHERGMAHAGSSPPRRSARLLRARTFLLVFLAIWTSTVSVPLLLLLASVEAVRAHLLAPEPFPGRRSWRCWGQGLLLIGSAAVLEGLIRIAYLRYAKSQFGLRHRTHLTIDWDFLGQNARVVASTLWSSPSFPWLVLGTVGACGAALFLWRSSRTRAPREVLLLEGAVLVLATWSLAAVHAPLLTVLEHVRGNEYANRYFAPMYLFGSFSGALTVALGVGMLPGLARVRRRALALLGATALAGSAWALPAPAQSPAFLALQDTARRLEQRKPGTPLLGSYWSTYVMRSLQGEGALIPLPHEHEYRRTVWWERGLKTHAEVLVEHLGFPASGTAEAPEPWIFQYGTLLRLEQPRWETGAGRTFSLYRNALAEGQPHTVAPAIAQWNLCMPGTSVTLEFPPRSRALVMVALKGATPPVEITAEPLAAEGSKAPAAPFPLRAVDRLHHGVLDGGGAMLRGVRLTVLPGRTGKPTDWICGAEASFVFDAAGTGP</sequence>
<evidence type="ECO:0000256" key="1">
    <source>
        <dbReference type="SAM" id="Phobius"/>
    </source>
</evidence>